<feature type="transmembrane region" description="Helical" evidence="7">
    <location>
        <begin position="260"/>
        <end position="282"/>
    </location>
</feature>
<accession>A0A975JAR8</accession>
<feature type="transmembrane region" description="Helical" evidence="7">
    <location>
        <begin position="6"/>
        <end position="23"/>
    </location>
</feature>
<feature type="transmembrane region" description="Helical" evidence="7">
    <location>
        <begin position="79"/>
        <end position="97"/>
    </location>
</feature>
<evidence type="ECO:0000256" key="6">
    <source>
        <dbReference type="RuleBase" id="RU000320"/>
    </source>
</evidence>
<evidence type="ECO:0000256" key="2">
    <source>
        <dbReference type="ARBA" id="ARBA00004127"/>
    </source>
</evidence>
<dbReference type="InterPro" id="IPR018393">
    <property type="entry name" value="NADHpl_OxRdtase_5_subgr"/>
</dbReference>
<dbReference type="Pfam" id="PF00361">
    <property type="entry name" value="Proton_antipo_M"/>
    <property type="match status" value="1"/>
</dbReference>
<feature type="domain" description="NADH:quinone oxidoreductase/Mrp antiporter transmembrane" evidence="8">
    <location>
        <begin position="135"/>
        <end position="440"/>
    </location>
</feature>
<dbReference type="GO" id="GO:0016020">
    <property type="term" value="C:membrane"/>
    <property type="evidence" value="ECO:0007669"/>
    <property type="project" value="UniProtKB-SubCell"/>
</dbReference>
<reference evidence="10" key="1">
    <citation type="submission" date="2021-04" db="EMBL/GenBank/DDBJ databases">
        <title>Complete genome sequence for Sulfitobacter sp. strain JK7-1.</title>
        <authorList>
            <person name="Park S.-J."/>
        </authorList>
    </citation>
    <scope>NUCLEOTIDE SEQUENCE</scope>
    <source>
        <strain evidence="10">JK7-1</strain>
    </source>
</reference>
<dbReference type="EMBL" id="CP073581">
    <property type="protein sequence ID" value="QUJ75037.1"/>
    <property type="molecule type" value="Genomic_DNA"/>
</dbReference>
<dbReference type="GO" id="GO:0008137">
    <property type="term" value="F:NADH dehydrogenase (ubiquinone) activity"/>
    <property type="evidence" value="ECO:0007669"/>
    <property type="project" value="InterPro"/>
</dbReference>
<dbReference type="GO" id="GO:0003954">
    <property type="term" value="F:NADH dehydrogenase activity"/>
    <property type="evidence" value="ECO:0007669"/>
    <property type="project" value="TreeGrafter"/>
</dbReference>
<evidence type="ECO:0000256" key="4">
    <source>
        <dbReference type="ARBA" id="ARBA00022989"/>
    </source>
</evidence>
<dbReference type="Pfam" id="PF00662">
    <property type="entry name" value="Proton_antipo_N"/>
    <property type="match status" value="1"/>
</dbReference>
<gene>
    <name evidence="10" type="primary">nuoL</name>
    <name evidence="10" type="ORF">KDD17_08235</name>
</gene>
<feature type="transmembrane region" description="Helical" evidence="7">
    <location>
        <begin position="172"/>
        <end position="193"/>
    </location>
</feature>
<dbReference type="InterPro" id="IPR003945">
    <property type="entry name" value="NU5C-like"/>
</dbReference>
<feature type="transmembrane region" description="Helical" evidence="7">
    <location>
        <begin position="565"/>
        <end position="584"/>
    </location>
</feature>
<sequence>METTLLFAPLVGALICGFSWKIIGETAACWIATGLLFLSALLSWIVFLTFDGTTETIQILRFIESGSLSTDWAIRLDRLTAIMLIVITSVSSLVHLYSFGYMAHDDHFAEGVSYKPRFFAYLSFFTFAMLMLVTSDNLVQMFFGWEGVGVASYLLIGFYYKKPSANAAAIKAFVVNRVGDFGFALGIFGLFLLTDSIRFDDIFAAAPELAEMTISFLWTEWNAANLIAFLLFIGAMGKSAQLLLHTWLPDAMEGPTPVSALIHAATMVTAGVFLVCRMSPVMEFAPQAMAFVTVLGATTAFVAATIGLVQTDIKRVIAYSTMSQLGYMFVAAGVGAYSVAMFHLFTHAFFKAMLFLGAGSVIHAMHHEQNMTNYGGLRKKIPYTFWAMMIGTLAITGVGIPLTGWIGFAGFASKDAVIESAYAAGSGYGFWLLVIAALFTSFYSWRLMYLTFYGTPRGDKHTHEHAHESPAVMLLPLGVLALGSVFAGAIWYASFFGKPNEVISFFGGQYEAPEKELKEAVAERSPKASELKYVMAGAPGEAGIYIAPENTVLHEAHYVPTWVKLSPFIAMLLGFVMATWFYIWNPSLPGRLAENQRPLYLFLLNKWYFDELYDFVFVRPAKAIGRFLWKRGDGSVIDGGLNGLAMGIIPFFTRLAGRAQSGYIFTYAFAMVIGIAVLVTWMSLSGGAN</sequence>
<dbReference type="GO" id="GO:0012505">
    <property type="term" value="C:endomembrane system"/>
    <property type="evidence" value="ECO:0007669"/>
    <property type="project" value="UniProtKB-SubCell"/>
</dbReference>
<comment type="subcellular location">
    <subcellularLocation>
        <location evidence="2">Endomembrane system</location>
        <topology evidence="2">Multi-pass membrane protein</topology>
    </subcellularLocation>
    <subcellularLocation>
        <location evidence="6">Membrane</location>
        <topology evidence="6">Multi-pass membrane protein</topology>
    </subcellularLocation>
</comment>
<feature type="transmembrane region" description="Helical" evidence="7">
    <location>
        <begin position="30"/>
        <end position="50"/>
    </location>
</feature>
<evidence type="ECO:0000256" key="3">
    <source>
        <dbReference type="ARBA" id="ARBA00022692"/>
    </source>
</evidence>
<keyword evidence="5 7" id="KW-0472">Membrane</keyword>
<dbReference type="Proteomes" id="UP000683291">
    <property type="component" value="Chromosome 1"/>
</dbReference>
<dbReference type="InterPro" id="IPR001750">
    <property type="entry name" value="ND/Mrp_TM"/>
</dbReference>
<evidence type="ECO:0000313" key="10">
    <source>
        <dbReference type="EMBL" id="QUJ75037.1"/>
    </source>
</evidence>
<dbReference type="Gene3D" id="1.20.5.2700">
    <property type="match status" value="1"/>
</dbReference>
<dbReference type="KEGG" id="sual:KDD17_08235"/>
<dbReference type="PANTHER" id="PTHR42829:SF2">
    <property type="entry name" value="NADH-UBIQUINONE OXIDOREDUCTASE CHAIN 5"/>
    <property type="match status" value="1"/>
</dbReference>
<proteinExistence type="predicted"/>
<feature type="transmembrane region" description="Helical" evidence="7">
    <location>
        <begin position="428"/>
        <end position="450"/>
    </location>
</feature>
<evidence type="ECO:0000259" key="9">
    <source>
        <dbReference type="Pfam" id="PF00662"/>
    </source>
</evidence>
<name>A0A975JAR8_9RHOB</name>
<evidence type="ECO:0000256" key="5">
    <source>
        <dbReference type="ARBA" id="ARBA00023136"/>
    </source>
</evidence>
<dbReference type="InterPro" id="IPR001516">
    <property type="entry name" value="Proton_antipo_N"/>
</dbReference>
<dbReference type="NCBIfam" id="NF005141">
    <property type="entry name" value="PRK06590.1"/>
    <property type="match status" value="1"/>
</dbReference>
<keyword evidence="11" id="KW-1185">Reference proteome</keyword>
<evidence type="ECO:0000256" key="7">
    <source>
        <dbReference type="SAM" id="Phobius"/>
    </source>
</evidence>
<dbReference type="GO" id="GO:0015990">
    <property type="term" value="P:electron transport coupled proton transport"/>
    <property type="evidence" value="ECO:0007669"/>
    <property type="project" value="TreeGrafter"/>
</dbReference>
<protein>
    <submittedName>
        <fullName evidence="10">NADH-quinone oxidoreductase subunit L</fullName>
    </submittedName>
</protein>
<dbReference type="PRINTS" id="PR01435">
    <property type="entry name" value="NPOXDRDTASE5"/>
</dbReference>
<feature type="transmembrane region" description="Helical" evidence="7">
    <location>
        <begin position="471"/>
        <end position="493"/>
    </location>
</feature>
<dbReference type="PANTHER" id="PTHR42829">
    <property type="entry name" value="NADH-UBIQUINONE OXIDOREDUCTASE CHAIN 5"/>
    <property type="match status" value="1"/>
</dbReference>
<feature type="transmembrane region" description="Helical" evidence="7">
    <location>
        <begin position="664"/>
        <end position="684"/>
    </location>
</feature>
<feature type="transmembrane region" description="Helical" evidence="7">
    <location>
        <begin position="385"/>
        <end position="408"/>
    </location>
</feature>
<dbReference type="AlphaFoldDB" id="A0A975JAR8"/>
<dbReference type="NCBIfam" id="TIGR01974">
    <property type="entry name" value="NDH_I_L"/>
    <property type="match status" value="1"/>
</dbReference>
<evidence type="ECO:0000313" key="11">
    <source>
        <dbReference type="Proteomes" id="UP000683291"/>
    </source>
</evidence>
<evidence type="ECO:0000259" key="8">
    <source>
        <dbReference type="Pfam" id="PF00361"/>
    </source>
</evidence>
<feature type="transmembrane region" description="Helical" evidence="7">
    <location>
        <begin position="316"/>
        <end position="338"/>
    </location>
</feature>
<dbReference type="RefSeq" id="WP_212703242.1">
    <property type="nucleotide sequence ID" value="NZ_CP073581.1"/>
</dbReference>
<feature type="transmembrane region" description="Helical" evidence="7">
    <location>
        <begin position="118"/>
        <end position="135"/>
    </location>
</feature>
<keyword evidence="4 7" id="KW-1133">Transmembrane helix</keyword>
<comment type="function">
    <text evidence="1">NDH-1 shuttles electrons from NADH, via FMN and iron-sulfur (Fe-S) centers, to quinones in the respiratory chain. The immediate electron acceptor for the enzyme in this species is believed to be ubiquinone. Couples the redox reaction to proton translocation (for every two electrons transferred, four hydrogen ions are translocated across the cytoplasmic membrane), and thus conserves the redox energy in a proton gradient.</text>
</comment>
<keyword evidence="3 6" id="KW-0812">Transmembrane</keyword>
<dbReference type="PRINTS" id="PR01434">
    <property type="entry name" value="NADHDHGNASE5"/>
</dbReference>
<dbReference type="GO" id="GO:0042773">
    <property type="term" value="P:ATP synthesis coupled electron transport"/>
    <property type="evidence" value="ECO:0007669"/>
    <property type="project" value="InterPro"/>
</dbReference>
<evidence type="ECO:0000256" key="1">
    <source>
        <dbReference type="ARBA" id="ARBA00002378"/>
    </source>
</evidence>
<feature type="transmembrane region" description="Helical" evidence="7">
    <location>
        <begin position="288"/>
        <end position="309"/>
    </location>
</feature>
<organism evidence="10 11">
    <name type="scientific">Sulfitobacter albidus</name>
    <dbReference type="NCBI Taxonomy" id="2829501"/>
    <lineage>
        <taxon>Bacteria</taxon>
        <taxon>Pseudomonadati</taxon>
        <taxon>Pseudomonadota</taxon>
        <taxon>Alphaproteobacteria</taxon>
        <taxon>Rhodobacterales</taxon>
        <taxon>Roseobacteraceae</taxon>
        <taxon>Sulfitobacter</taxon>
    </lineage>
</organism>
<feature type="transmembrane region" description="Helical" evidence="7">
    <location>
        <begin position="141"/>
        <end position="160"/>
    </location>
</feature>
<feature type="domain" description="NADH-Ubiquinone oxidoreductase (complex I) chain 5 N-terminal" evidence="9">
    <location>
        <begin position="62"/>
        <end position="109"/>
    </location>
</feature>